<feature type="domain" description="Signal transduction histidine kinase dimerisation/phosphoacceptor" evidence="7">
    <location>
        <begin position="211"/>
        <end position="273"/>
    </location>
</feature>
<dbReference type="EC" id="2.7.13.3" evidence="2"/>
<accession>A0A136A0B3</accession>
<dbReference type="Gene3D" id="6.10.340.10">
    <property type="match status" value="1"/>
</dbReference>
<protein>
    <recommendedName>
        <fullName evidence="2">histidine kinase</fullName>
        <ecNumber evidence="2">2.7.13.3</ecNumber>
    </recommendedName>
</protein>
<dbReference type="AlphaFoldDB" id="A0A136A0B3"/>
<comment type="caution">
    <text evidence="8">The sequence shown here is derived from an EMBL/GenBank/DDBJ whole genome shotgun (WGS) entry which is preliminary data.</text>
</comment>
<sequence>MPVKHPLRRRTILLFVGFTMLLGALFTAGSFVIAYVIEDELIDRLLMQEISYLQQADNASMFPRYPYFSVHQSVNTMPSNIVEALQLRPNIQEIFTADQSHYHLRQFLLADKPSYLLAEVSSLLTVSQHRGQISMLMLYISLFAIALAAWIAFKIANYTSRPLVRLTDELAKYPHTHSQITLSAATQNNEIGYLANAIQSTMNELSFALQRETEFTRDVSHELRTPMTVINNLLQLAHHRGWQAGDNVELQQQLQLMQQVVDVLLTLARQQHVKCERLLLLPIIEDAVLEQLPLLEAAEIQAQIVLPETLAVQGNAQLVRLLLKVLLENSAQHGVKGDVVFRYSNPQLHIENSHVGNNRLREGIGLRLAEKIASSMGWQLHANNTENNFLIIITFETLGAI</sequence>
<dbReference type="PANTHER" id="PTHR45436">
    <property type="entry name" value="SENSOR HISTIDINE KINASE YKOH"/>
    <property type="match status" value="1"/>
</dbReference>
<evidence type="ECO:0000256" key="2">
    <source>
        <dbReference type="ARBA" id="ARBA00012438"/>
    </source>
</evidence>
<comment type="catalytic activity">
    <reaction evidence="1">
        <text>ATP + protein L-histidine = ADP + protein N-phospho-L-histidine.</text>
        <dbReference type="EC" id="2.7.13.3"/>
    </reaction>
</comment>
<dbReference type="InterPro" id="IPR036097">
    <property type="entry name" value="HisK_dim/P_sf"/>
</dbReference>
<dbReference type="STRING" id="1799789.AX660_16265"/>
<dbReference type="CDD" id="cd00082">
    <property type="entry name" value="HisKA"/>
    <property type="match status" value="1"/>
</dbReference>
<dbReference type="InterPro" id="IPR003661">
    <property type="entry name" value="HisK_dim/P_dom"/>
</dbReference>
<feature type="transmembrane region" description="Helical" evidence="6">
    <location>
        <begin position="12"/>
        <end position="37"/>
    </location>
</feature>
<dbReference type="SUPFAM" id="SSF47384">
    <property type="entry name" value="Homodimeric domain of signal transducing histidine kinase"/>
    <property type="match status" value="1"/>
</dbReference>
<feature type="transmembrane region" description="Helical" evidence="6">
    <location>
        <begin position="133"/>
        <end position="153"/>
    </location>
</feature>
<dbReference type="GO" id="GO:0000155">
    <property type="term" value="F:phosphorelay sensor kinase activity"/>
    <property type="evidence" value="ECO:0007669"/>
    <property type="project" value="InterPro"/>
</dbReference>
<keyword evidence="3" id="KW-0597">Phosphoprotein</keyword>
<keyword evidence="9" id="KW-1185">Reference proteome</keyword>
<organism evidence="8 9">
    <name type="scientific">Paraglaciecola hydrolytica</name>
    <dbReference type="NCBI Taxonomy" id="1799789"/>
    <lineage>
        <taxon>Bacteria</taxon>
        <taxon>Pseudomonadati</taxon>
        <taxon>Pseudomonadota</taxon>
        <taxon>Gammaproteobacteria</taxon>
        <taxon>Alteromonadales</taxon>
        <taxon>Alteromonadaceae</taxon>
        <taxon>Paraglaciecola</taxon>
    </lineage>
</organism>
<evidence type="ECO:0000256" key="1">
    <source>
        <dbReference type="ARBA" id="ARBA00000085"/>
    </source>
</evidence>
<keyword evidence="6" id="KW-0812">Transmembrane</keyword>
<evidence type="ECO:0000313" key="9">
    <source>
        <dbReference type="Proteomes" id="UP000070299"/>
    </source>
</evidence>
<proteinExistence type="predicted"/>
<dbReference type="InterPro" id="IPR036890">
    <property type="entry name" value="HATPase_C_sf"/>
</dbReference>
<dbReference type="OrthoDB" id="9121563at2"/>
<reference evidence="9" key="1">
    <citation type="submission" date="2016-02" db="EMBL/GenBank/DDBJ databases">
        <authorList>
            <person name="Schultz-Johansen M."/>
            <person name="Glaring M.A."/>
            <person name="Bech P.K."/>
            <person name="Stougaard P."/>
        </authorList>
    </citation>
    <scope>NUCLEOTIDE SEQUENCE [LARGE SCALE GENOMIC DNA]</scope>
    <source>
        <strain evidence="9">S66</strain>
    </source>
</reference>
<gene>
    <name evidence="8" type="ORF">AX660_16265</name>
</gene>
<evidence type="ECO:0000256" key="3">
    <source>
        <dbReference type="ARBA" id="ARBA00022553"/>
    </source>
</evidence>
<name>A0A136A0B3_9ALTE</name>
<dbReference type="Pfam" id="PF00512">
    <property type="entry name" value="HisKA"/>
    <property type="match status" value="1"/>
</dbReference>
<evidence type="ECO:0000256" key="5">
    <source>
        <dbReference type="ARBA" id="ARBA00022777"/>
    </source>
</evidence>
<keyword evidence="6" id="KW-0472">Membrane</keyword>
<evidence type="ECO:0000313" key="8">
    <source>
        <dbReference type="EMBL" id="KXI28637.1"/>
    </source>
</evidence>
<dbReference type="Gene3D" id="1.10.287.130">
    <property type="match status" value="1"/>
</dbReference>
<dbReference type="InterPro" id="IPR050428">
    <property type="entry name" value="TCS_sensor_his_kinase"/>
</dbReference>
<evidence type="ECO:0000256" key="6">
    <source>
        <dbReference type="SAM" id="Phobius"/>
    </source>
</evidence>
<dbReference type="EMBL" id="LSNE01000006">
    <property type="protein sequence ID" value="KXI28637.1"/>
    <property type="molecule type" value="Genomic_DNA"/>
</dbReference>
<keyword evidence="6" id="KW-1133">Transmembrane helix</keyword>
<dbReference type="Proteomes" id="UP000070299">
    <property type="component" value="Unassembled WGS sequence"/>
</dbReference>
<dbReference type="PANTHER" id="PTHR45436:SF5">
    <property type="entry name" value="SENSOR HISTIDINE KINASE TRCS"/>
    <property type="match status" value="1"/>
</dbReference>
<evidence type="ECO:0000256" key="4">
    <source>
        <dbReference type="ARBA" id="ARBA00022679"/>
    </source>
</evidence>
<keyword evidence="4" id="KW-0808">Transferase</keyword>
<evidence type="ECO:0000259" key="7">
    <source>
        <dbReference type="SMART" id="SM00388"/>
    </source>
</evidence>
<keyword evidence="5" id="KW-0418">Kinase</keyword>
<dbReference type="SUPFAM" id="SSF55874">
    <property type="entry name" value="ATPase domain of HSP90 chaperone/DNA topoisomerase II/histidine kinase"/>
    <property type="match status" value="1"/>
</dbReference>
<dbReference type="RefSeq" id="WP_068377749.1">
    <property type="nucleotide sequence ID" value="NZ_LSNE01000006.1"/>
</dbReference>
<dbReference type="SMART" id="SM00388">
    <property type="entry name" value="HisKA"/>
    <property type="match status" value="1"/>
</dbReference>